<evidence type="ECO:0000259" key="1">
    <source>
        <dbReference type="PROSITE" id="PS51186"/>
    </source>
</evidence>
<dbReference type="PROSITE" id="PS51186">
    <property type="entry name" value="GNAT"/>
    <property type="match status" value="1"/>
</dbReference>
<name>A0A0N7LNT2_9RHOB</name>
<sequence>MTSYTIPTVETKNLILRAPQEGDLPAMTTFFASDRSRMVGGPKTPLEAWRSLLGRFGHWAIMGYGGWHIVEKASGAFAGWTGIINAPGWDEPELGWVIFDGFEGKGIAFEAAMAARAYAAQHQGVNGPISYIAHENKRSRALAERLGATYEREGEVVGQRCQVWRHPKLEFSDTALTTERTGQ</sequence>
<dbReference type="GO" id="GO:0016747">
    <property type="term" value="F:acyltransferase activity, transferring groups other than amino-acyl groups"/>
    <property type="evidence" value="ECO:0007669"/>
    <property type="project" value="InterPro"/>
</dbReference>
<dbReference type="PANTHER" id="PTHR43792:SF1">
    <property type="entry name" value="N-ACETYLTRANSFERASE DOMAIN-CONTAINING PROTEIN"/>
    <property type="match status" value="1"/>
</dbReference>
<keyword evidence="3" id="KW-1185">Reference proteome</keyword>
<dbReference type="Gene3D" id="3.40.630.30">
    <property type="match status" value="1"/>
</dbReference>
<evidence type="ECO:0000313" key="3">
    <source>
        <dbReference type="Proteomes" id="UP000050786"/>
    </source>
</evidence>
<dbReference type="InterPro" id="IPR016181">
    <property type="entry name" value="Acyl_CoA_acyltransferase"/>
</dbReference>
<dbReference type="SUPFAM" id="SSF55729">
    <property type="entry name" value="Acyl-CoA N-acyltransferases (Nat)"/>
    <property type="match status" value="1"/>
</dbReference>
<reference evidence="3" key="1">
    <citation type="submission" date="2015-09" db="EMBL/GenBank/DDBJ databases">
        <authorList>
            <person name="Rodrigo-Torres L."/>
            <person name="Arahal D.R."/>
        </authorList>
    </citation>
    <scope>NUCLEOTIDE SEQUENCE [LARGE SCALE GENOMIC DNA]</scope>
    <source>
        <strain evidence="3">CECT 4293</strain>
    </source>
</reference>
<dbReference type="PANTHER" id="PTHR43792">
    <property type="entry name" value="GNAT FAMILY, PUTATIVE (AFU_ORTHOLOGUE AFUA_3G00765)-RELATED-RELATED"/>
    <property type="match status" value="1"/>
</dbReference>
<gene>
    <name evidence="2" type="ORF">RUM4293_02185</name>
</gene>
<proteinExistence type="predicted"/>
<dbReference type="RefSeq" id="WP_058273324.1">
    <property type="nucleotide sequence ID" value="NZ_CYPS01000036.1"/>
</dbReference>
<dbReference type="EMBL" id="CYPS01000036">
    <property type="protein sequence ID" value="CUH43292.1"/>
    <property type="molecule type" value="Genomic_DNA"/>
</dbReference>
<feature type="domain" description="N-acetyltransferase" evidence="1">
    <location>
        <begin position="14"/>
        <end position="170"/>
    </location>
</feature>
<organism evidence="2 3">
    <name type="scientific">Ruegeria atlantica</name>
    <dbReference type="NCBI Taxonomy" id="81569"/>
    <lineage>
        <taxon>Bacteria</taxon>
        <taxon>Pseudomonadati</taxon>
        <taxon>Pseudomonadota</taxon>
        <taxon>Alphaproteobacteria</taxon>
        <taxon>Rhodobacterales</taxon>
        <taxon>Roseobacteraceae</taxon>
        <taxon>Ruegeria</taxon>
    </lineage>
</organism>
<dbReference type="InterPro" id="IPR051531">
    <property type="entry name" value="N-acetyltransferase"/>
</dbReference>
<evidence type="ECO:0000313" key="2">
    <source>
        <dbReference type="EMBL" id="CUH43292.1"/>
    </source>
</evidence>
<protein>
    <recommendedName>
        <fullName evidence="1">N-acetyltransferase domain-containing protein</fullName>
    </recommendedName>
</protein>
<dbReference type="AlphaFoldDB" id="A0A0N7LNT2"/>
<dbReference type="Pfam" id="PF13302">
    <property type="entry name" value="Acetyltransf_3"/>
    <property type="match status" value="1"/>
</dbReference>
<accession>A0A0N7LNT2</accession>
<dbReference type="InterPro" id="IPR000182">
    <property type="entry name" value="GNAT_dom"/>
</dbReference>
<dbReference type="Proteomes" id="UP000050786">
    <property type="component" value="Unassembled WGS sequence"/>
</dbReference>